<evidence type="ECO:0000313" key="2">
    <source>
        <dbReference type="EMBL" id="OYX31405.1"/>
    </source>
</evidence>
<dbReference type="GO" id="GO:0051920">
    <property type="term" value="F:peroxiredoxin activity"/>
    <property type="evidence" value="ECO:0007669"/>
    <property type="project" value="InterPro"/>
</dbReference>
<accession>A0A258FFU1</accession>
<name>A0A258FFU1_9CAUL</name>
<dbReference type="InterPro" id="IPR029032">
    <property type="entry name" value="AhpD-like"/>
</dbReference>
<evidence type="ECO:0000313" key="3">
    <source>
        <dbReference type="Proteomes" id="UP000215595"/>
    </source>
</evidence>
<dbReference type="Pfam" id="PF02627">
    <property type="entry name" value="CMD"/>
    <property type="match status" value="1"/>
</dbReference>
<dbReference type="InterPro" id="IPR003779">
    <property type="entry name" value="CMD-like"/>
</dbReference>
<sequence>MTQFPIHTLETAPEGSRPFIAGAKAAFGIVPNLVGEFAESPAVIEGYLALAGAYQKSDLTPLEREVVLIAASVENACRYCVAAHTTVTQGQHLDQTVIQAVRDGGPIADAKLETLRDFATRVVRERGWVSDADVNRLIAAGYTAGNVLEVVLGVGLKTISNYVNHIAATPVDAAFQANAFEPRRAA</sequence>
<dbReference type="NCBIfam" id="TIGR00778">
    <property type="entry name" value="ahpD_dom"/>
    <property type="match status" value="1"/>
</dbReference>
<comment type="caution">
    <text evidence="2">The sequence shown here is derived from an EMBL/GenBank/DDBJ whole genome shotgun (WGS) entry which is preliminary data.</text>
</comment>
<dbReference type="PANTHER" id="PTHR35446">
    <property type="entry name" value="SI:CH211-175M2.5"/>
    <property type="match status" value="1"/>
</dbReference>
<dbReference type="Proteomes" id="UP000215595">
    <property type="component" value="Unassembled WGS sequence"/>
</dbReference>
<dbReference type="EMBL" id="NCEB01000032">
    <property type="protein sequence ID" value="OYX31405.1"/>
    <property type="molecule type" value="Genomic_DNA"/>
</dbReference>
<feature type="domain" description="Carboxymuconolactone decarboxylase-like" evidence="1">
    <location>
        <begin position="49"/>
        <end position="102"/>
    </location>
</feature>
<reference evidence="2 3" key="1">
    <citation type="submission" date="2017-03" db="EMBL/GenBank/DDBJ databases">
        <title>Lifting the veil on microbial sulfur biogeochemistry in mining wastewaters.</title>
        <authorList>
            <person name="Kantor R.S."/>
            <person name="Colenbrander Nelson T."/>
            <person name="Marshall S."/>
            <person name="Bennett D."/>
            <person name="Apte S."/>
            <person name="Camacho D."/>
            <person name="Thomas B.C."/>
            <person name="Warren L.A."/>
            <person name="Banfield J.F."/>
        </authorList>
    </citation>
    <scope>NUCLEOTIDE SEQUENCE [LARGE SCALE GENOMIC DNA]</scope>
    <source>
        <strain evidence="2">32-69-9</strain>
    </source>
</reference>
<dbReference type="AlphaFoldDB" id="A0A258FFU1"/>
<protein>
    <submittedName>
        <fullName evidence="2">Carboxymuconolactone decarboxylase</fullName>
    </submittedName>
</protein>
<organism evidence="2 3">
    <name type="scientific">Brevundimonas subvibrioides</name>
    <dbReference type="NCBI Taxonomy" id="74313"/>
    <lineage>
        <taxon>Bacteria</taxon>
        <taxon>Pseudomonadati</taxon>
        <taxon>Pseudomonadota</taxon>
        <taxon>Alphaproteobacteria</taxon>
        <taxon>Caulobacterales</taxon>
        <taxon>Caulobacteraceae</taxon>
        <taxon>Brevundimonas</taxon>
    </lineage>
</organism>
<dbReference type="PANTHER" id="PTHR35446:SF3">
    <property type="entry name" value="CMD DOMAIN-CONTAINING PROTEIN"/>
    <property type="match status" value="1"/>
</dbReference>
<dbReference type="Gene3D" id="1.20.1290.10">
    <property type="entry name" value="AhpD-like"/>
    <property type="match status" value="1"/>
</dbReference>
<dbReference type="SUPFAM" id="SSF69118">
    <property type="entry name" value="AhpD-like"/>
    <property type="match status" value="1"/>
</dbReference>
<evidence type="ECO:0000259" key="1">
    <source>
        <dbReference type="Pfam" id="PF02627"/>
    </source>
</evidence>
<gene>
    <name evidence="2" type="ORF">B7Z01_12695</name>
</gene>
<dbReference type="InterPro" id="IPR004675">
    <property type="entry name" value="AhpD_core"/>
</dbReference>
<proteinExistence type="predicted"/>